<proteinExistence type="predicted"/>
<comment type="caution">
    <text evidence="1">The sequence shown here is derived from an EMBL/GenBank/DDBJ whole genome shotgun (WGS) entry which is preliminary data.</text>
</comment>
<gene>
    <name evidence="1" type="ORF">G5C51_01740</name>
</gene>
<accession>A0A6G4TUC3</accession>
<sequence length="265" mass="28441">MDAAGPESGHDDLVVQASRVVLGLAGLGASVVRRLLDPADSGEPARDGPADLLHLVSWSAVGLGLAAQRHSLRVVRGAGARLSPLAGFVAQPLVARWGERGRAEQLRNRAAAEEFVRALVRDATIAVLDEVDLNGVAERIDLDRAAGRLDMNRAAERIDVDRIAARVDVDRVAARIDVNTIVARADIDAVIDRLDLADLVQRVLDEIDFSRIVRESSGTMTVEAVDAFRDRGVSADRFLSRVADRLLNRSAVRDTTGPAPLAEES</sequence>
<dbReference type="Proteomes" id="UP000481583">
    <property type="component" value="Unassembled WGS sequence"/>
</dbReference>
<dbReference type="RefSeq" id="WP_165230306.1">
    <property type="nucleotide sequence ID" value="NZ_JAAKZV010000003.1"/>
</dbReference>
<dbReference type="EMBL" id="JAAKZV010000003">
    <property type="protein sequence ID" value="NGN62627.1"/>
    <property type="molecule type" value="Genomic_DNA"/>
</dbReference>
<reference evidence="1 2" key="1">
    <citation type="submission" date="2020-02" db="EMBL/GenBank/DDBJ databases">
        <title>Whole-genome analyses of novel actinobacteria.</title>
        <authorList>
            <person name="Sahin N."/>
        </authorList>
    </citation>
    <scope>NUCLEOTIDE SEQUENCE [LARGE SCALE GENOMIC DNA]</scope>
    <source>
        <strain evidence="1 2">A7024</strain>
    </source>
</reference>
<protein>
    <submittedName>
        <fullName evidence="1">Uncharacterized protein</fullName>
    </submittedName>
</protein>
<organism evidence="1 2">
    <name type="scientific">Streptomyces coryli</name>
    <dbReference type="NCBI Taxonomy" id="1128680"/>
    <lineage>
        <taxon>Bacteria</taxon>
        <taxon>Bacillati</taxon>
        <taxon>Actinomycetota</taxon>
        <taxon>Actinomycetes</taxon>
        <taxon>Kitasatosporales</taxon>
        <taxon>Streptomycetaceae</taxon>
        <taxon>Streptomyces</taxon>
    </lineage>
</organism>
<name>A0A6G4TUC3_9ACTN</name>
<evidence type="ECO:0000313" key="1">
    <source>
        <dbReference type="EMBL" id="NGN62627.1"/>
    </source>
</evidence>
<dbReference type="AlphaFoldDB" id="A0A6G4TUC3"/>
<keyword evidence="2" id="KW-1185">Reference proteome</keyword>
<evidence type="ECO:0000313" key="2">
    <source>
        <dbReference type="Proteomes" id="UP000481583"/>
    </source>
</evidence>